<proteinExistence type="predicted"/>
<dbReference type="AlphaFoldDB" id="A0A7J5HKP2"/>
<dbReference type="EMBL" id="WCTR01000008">
    <property type="protein sequence ID" value="KAB4211923.1"/>
    <property type="molecule type" value="Genomic_DNA"/>
</dbReference>
<reference evidence="1 2" key="1">
    <citation type="journal article" date="2019" name="Nat. Med.">
        <title>A library of human gut bacterial isolates paired with longitudinal multiomics data enables mechanistic microbiome research.</title>
        <authorList>
            <person name="Poyet M."/>
            <person name="Groussin M."/>
            <person name="Gibbons S.M."/>
            <person name="Avila-Pacheco J."/>
            <person name="Jiang X."/>
            <person name="Kearney S.M."/>
            <person name="Perrotta A.R."/>
            <person name="Berdy B."/>
            <person name="Zhao S."/>
            <person name="Lieberman T.D."/>
            <person name="Swanson P.K."/>
            <person name="Smith M."/>
            <person name="Roesemann S."/>
            <person name="Alexander J.E."/>
            <person name="Rich S.A."/>
            <person name="Livny J."/>
            <person name="Vlamakis H."/>
            <person name="Clish C."/>
            <person name="Bullock K."/>
            <person name="Deik A."/>
            <person name="Scott J."/>
            <person name="Pierce K.A."/>
            <person name="Xavier R.J."/>
            <person name="Alm E.J."/>
        </authorList>
    </citation>
    <scope>NUCLEOTIDE SEQUENCE [LARGE SCALE GENOMIC DNA]</scope>
    <source>
        <strain evidence="1 2">BIOML-A11</strain>
    </source>
</reference>
<evidence type="ECO:0000313" key="2">
    <source>
        <dbReference type="Proteomes" id="UP000466952"/>
    </source>
</evidence>
<gene>
    <name evidence="1" type="ORF">GAP55_13195</name>
</gene>
<dbReference type="RefSeq" id="WP_172727240.1">
    <property type="nucleotide sequence ID" value="NZ_WCTR01000008.1"/>
</dbReference>
<comment type="caution">
    <text evidence="1">The sequence shown here is derived from an EMBL/GenBank/DDBJ whole genome shotgun (WGS) entry which is preliminary data.</text>
</comment>
<organism evidence="1 2">
    <name type="scientific">Bacteroides uniformis</name>
    <dbReference type="NCBI Taxonomy" id="820"/>
    <lineage>
        <taxon>Bacteria</taxon>
        <taxon>Pseudomonadati</taxon>
        <taxon>Bacteroidota</taxon>
        <taxon>Bacteroidia</taxon>
        <taxon>Bacteroidales</taxon>
        <taxon>Bacteroidaceae</taxon>
        <taxon>Bacteroides</taxon>
    </lineage>
</organism>
<name>A0A7J5HKP2_BACUN</name>
<accession>A0A7J5HKP2</accession>
<sequence>MIKITTIFGEDAVREYEENNELPSEEWLADNGGVVDEKEFETEAEYNAYIAGVNDADGWSDYHIIRHRSEEADTSREENLWLRLGISVRGSREDIERILNGDTETLRKLLDAGRYGIGGETYVPGSTVEGYNEDHDTEFEEEDVEFHCKYSINSLVVDNVCS</sequence>
<evidence type="ECO:0000313" key="1">
    <source>
        <dbReference type="EMBL" id="KAB4211923.1"/>
    </source>
</evidence>
<dbReference type="Proteomes" id="UP000466952">
    <property type="component" value="Unassembled WGS sequence"/>
</dbReference>
<protein>
    <submittedName>
        <fullName evidence="1">Uncharacterized protein</fullName>
    </submittedName>
</protein>